<dbReference type="EMBL" id="SPUK01000009">
    <property type="protein sequence ID" value="TQV94692.1"/>
    <property type="molecule type" value="Genomic_DNA"/>
</dbReference>
<evidence type="ECO:0000256" key="1">
    <source>
        <dbReference type="SAM" id="MobiDB-lite"/>
    </source>
</evidence>
<dbReference type="Proteomes" id="UP000315783">
    <property type="component" value="Unassembled WGS sequence"/>
</dbReference>
<evidence type="ECO:0000313" key="2">
    <source>
        <dbReference type="EMBL" id="TQV94692.1"/>
    </source>
</evidence>
<sequence>MITKSRHWEIAVLRRARTIREFAPAGVRSMCCKDEQPIQRLYGTETSSNNLGPMGFYLIQDPAYSAIAMEMIFLPRSNYEVQDGHATASWRETSLPQPTPRTVVSRDEVALKRTGSAPGKNDADSVGPDLRRSRSVP</sequence>
<accession>A0A545UYZ2</accession>
<name>A0A545UYZ2_9HYPO</name>
<gene>
    <name evidence="2" type="ORF">IF1G_06703</name>
</gene>
<comment type="caution">
    <text evidence="2">The sequence shown here is derived from an EMBL/GenBank/DDBJ whole genome shotgun (WGS) entry which is preliminary data.</text>
</comment>
<evidence type="ECO:0000313" key="3">
    <source>
        <dbReference type="Proteomes" id="UP000315783"/>
    </source>
</evidence>
<dbReference type="AlphaFoldDB" id="A0A545UYZ2"/>
<feature type="compositionally biased region" description="Polar residues" evidence="1">
    <location>
        <begin position="90"/>
        <end position="102"/>
    </location>
</feature>
<protein>
    <submittedName>
        <fullName evidence="2">Uncharacterized protein</fullName>
    </submittedName>
</protein>
<keyword evidence="3" id="KW-1185">Reference proteome</keyword>
<organism evidence="2 3">
    <name type="scientific">Cordyceps javanica</name>
    <dbReference type="NCBI Taxonomy" id="43265"/>
    <lineage>
        <taxon>Eukaryota</taxon>
        <taxon>Fungi</taxon>
        <taxon>Dikarya</taxon>
        <taxon>Ascomycota</taxon>
        <taxon>Pezizomycotina</taxon>
        <taxon>Sordariomycetes</taxon>
        <taxon>Hypocreomycetidae</taxon>
        <taxon>Hypocreales</taxon>
        <taxon>Cordycipitaceae</taxon>
        <taxon>Cordyceps</taxon>
    </lineage>
</organism>
<feature type="region of interest" description="Disordered" evidence="1">
    <location>
        <begin position="85"/>
        <end position="137"/>
    </location>
</feature>
<reference evidence="2 3" key="1">
    <citation type="journal article" date="2019" name="Appl. Microbiol. Biotechnol.">
        <title>Genome sequence of Isaria javanica and comparative genome analysis insights into family S53 peptidase evolution in fungal entomopathogens.</title>
        <authorList>
            <person name="Lin R."/>
            <person name="Zhang X."/>
            <person name="Xin B."/>
            <person name="Zou M."/>
            <person name="Gao Y."/>
            <person name="Qin F."/>
            <person name="Hu Q."/>
            <person name="Xie B."/>
            <person name="Cheng X."/>
        </authorList>
    </citation>
    <scope>NUCLEOTIDE SEQUENCE [LARGE SCALE GENOMIC DNA]</scope>
    <source>
        <strain evidence="2 3">IJ1G</strain>
    </source>
</reference>
<proteinExistence type="predicted"/>